<organism evidence="2 3">
    <name type="scientific">Sodiomyces alkalinus (strain CBS 110278 / VKM F-3762 / F11)</name>
    <name type="common">Alkaliphilic filamentous fungus</name>
    <dbReference type="NCBI Taxonomy" id="1314773"/>
    <lineage>
        <taxon>Eukaryota</taxon>
        <taxon>Fungi</taxon>
        <taxon>Dikarya</taxon>
        <taxon>Ascomycota</taxon>
        <taxon>Pezizomycotina</taxon>
        <taxon>Sordariomycetes</taxon>
        <taxon>Hypocreomycetidae</taxon>
        <taxon>Glomerellales</taxon>
        <taxon>Plectosphaerellaceae</taxon>
        <taxon>Sodiomyces</taxon>
    </lineage>
</organism>
<reference evidence="2 3" key="1">
    <citation type="journal article" date="2018" name="Mol. Ecol.">
        <title>The obligate alkalophilic soda-lake fungus Sodiomyces alkalinus has shifted to a protein diet.</title>
        <authorList>
            <person name="Grum-Grzhimaylo A.A."/>
            <person name="Falkoski D.L."/>
            <person name="van den Heuvel J."/>
            <person name="Valero-Jimenez C.A."/>
            <person name="Min B."/>
            <person name="Choi I.G."/>
            <person name="Lipzen A."/>
            <person name="Daum C.G."/>
            <person name="Aanen D.K."/>
            <person name="Tsang A."/>
            <person name="Henrissat B."/>
            <person name="Bilanenko E.N."/>
            <person name="de Vries R.P."/>
            <person name="van Kan J.A.L."/>
            <person name="Grigoriev I.V."/>
            <person name="Debets A.J.M."/>
        </authorList>
    </citation>
    <scope>NUCLEOTIDE SEQUENCE [LARGE SCALE GENOMIC DNA]</scope>
    <source>
        <strain evidence="2 3">F11</strain>
    </source>
</reference>
<accession>A0A3N2PQ94</accession>
<evidence type="ECO:0000313" key="2">
    <source>
        <dbReference type="EMBL" id="ROT36691.1"/>
    </source>
</evidence>
<sequence length="53" mass="5931">MGNTFHQIRSLGPIIRTPYAPPKALVENATNPNWILDPAPSPSQSRYQPSFRP</sequence>
<feature type="compositionally biased region" description="Polar residues" evidence="1">
    <location>
        <begin position="42"/>
        <end position="53"/>
    </location>
</feature>
<gene>
    <name evidence="2" type="ORF">SODALDRAFT_361507</name>
</gene>
<dbReference type="AlphaFoldDB" id="A0A3N2PQ94"/>
<evidence type="ECO:0000313" key="3">
    <source>
        <dbReference type="Proteomes" id="UP000272025"/>
    </source>
</evidence>
<protein>
    <submittedName>
        <fullName evidence="2">Uncharacterized protein</fullName>
    </submittedName>
</protein>
<dbReference type="GeneID" id="39582856"/>
<dbReference type="Proteomes" id="UP000272025">
    <property type="component" value="Unassembled WGS sequence"/>
</dbReference>
<proteinExistence type="predicted"/>
<name>A0A3N2PQ94_SODAK</name>
<dbReference type="EMBL" id="ML119058">
    <property type="protein sequence ID" value="ROT36691.1"/>
    <property type="molecule type" value="Genomic_DNA"/>
</dbReference>
<feature type="region of interest" description="Disordered" evidence="1">
    <location>
        <begin position="31"/>
        <end position="53"/>
    </location>
</feature>
<keyword evidence="3" id="KW-1185">Reference proteome</keyword>
<evidence type="ECO:0000256" key="1">
    <source>
        <dbReference type="SAM" id="MobiDB-lite"/>
    </source>
</evidence>
<dbReference type="RefSeq" id="XP_028464497.1">
    <property type="nucleotide sequence ID" value="XM_028614378.1"/>
</dbReference>